<evidence type="ECO:0000313" key="2">
    <source>
        <dbReference type="EMBL" id="KAB1216516.1"/>
    </source>
</evidence>
<name>A0A6A1VWS1_9ROSI</name>
<dbReference type="GO" id="GO:0006950">
    <property type="term" value="P:response to stress"/>
    <property type="evidence" value="ECO:0007669"/>
    <property type="project" value="TreeGrafter"/>
</dbReference>
<dbReference type="OrthoDB" id="1644512at2759"/>
<gene>
    <name evidence="2" type="ORF">CJ030_MR4G023071</name>
</gene>
<dbReference type="InterPro" id="IPR053273">
    <property type="entry name" value="CST_Regulator"/>
</dbReference>
<dbReference type="PANTHER" id="PTHR34659">
    <property type="entry name" value="BNAA05G11610D PROTEIN"/>
    <property type="match status" value="1"/>
</dbReference>
<dbReference type="EMBL" id="RXIC02000022">
    <property type="protein sequence ID" value="KAB1216516.1"/>
    <property type="molecule type" value="Genomic_DNA"/>
</dbReference>
<comment type="caution">
    <text evidence="2">The sequence shown here is derived from an EMBL/GenBank/DDBJ whole genome shotgun (WGS) entry which is preliminary data.</text>
</comment>
<proteinExistence type="predicted"/>
<dbReference type="PANTHER" id="PTHR34659:SF1">
    <property type="entry name" value="PROTEIN EGT2"/>
    <property type="match status" value="1"/>
</dbReference>
<reference evidence="2 3" key="1">
    <citation type="journal article" date="2019" name="Plant Biotechnol. J.">
        <title>The red bayberry genome and genetic basis of sex determination.</title>
        <authorList>
            <person name="Jia H.M."/>
            <person name="Jia H.J."/>
            <person name="Cai Q.L."/>
            <person name="Wang Y."/>
            <person name="Zhao H.B."/>
            <person name="Yang W.F."/>
            <person name="Wang G.Y."/>
            <person name="Li Y.H."/>
            <person name="Zhan D.L."/>
            <person name="Shen Y.T."/>
            <person name="Niu Q.F."/>
            <person name="Chang L."/>
            <person name="Qiu J."/>
            <person name="Zhao L."/>
            <person name="Xie H.B."/>
            <person name="Fu W.Y."/>
            <person name="Jin J."/>
            <person name="Li X.W."/>
            <person name="Jiao Y."/>
            <person name="Zhou C.C."/>
            <person name="Tu T."/>
            <person name="Chai C.Y."/>
            <person name="Gao J.L."/>
            <person name="Fan L.J."/>
            <person name="van de Weg E."/>
            <person name="Wang J.Y."/>
            <person name="Gao Z.S."/>
        </authorList>
    </citation>
    <scope>NUCLEOTIDE SEQUENCE [LARGE SCALE GENOMIC DNA]</scope>
    <source>
        <tissue evidence="2">Leaves</tissue>
    </source>
</reference>
<evidence type="ECO:0000256" key="1">
    <source>
        <dbReference type="SAM" id="MobiDB-lite"/>
    </source>
</evidence>
<dbReference type="Proteomes" id="UP000516437">
    <property type="component" value="Chromosome 4"/>
</dbReference>
<feature type="region of interest" description="Disordered" evidence="1">
    <location>
        <begin position="112"/>
        <end position="143"/>
    </location>
</feature>
<dbReference type="GO" id="GO:0061908">
    <property type="term" value="C:phagophore"/>
    <property type="evidence" value="ECO:0007669"/>
    <property type="project" value="TreeGrafter"/>
</dbReference>
<dbReference type="GO" id="GO:0005776">
    <property type="term" value="C:autophagosome"/>
    <property type="evidence" value="ECO:0007669"/>
    <property type="project" value="TreeGrafter"/>
</dbReference>
<organism evidence="2 3">
    <name type="scientific">Morella rubra</name>
    <name type="common">Chinese bayberry</name>
    <dbReference type="NCBI Taxonomy" id="262757"/>
    <lineage>
        <taxon>Eukaryota</taxon>
        <taxon>Viridiplantae</taxon>
        <taxon>Streptophyta</taxon>
        <taxon>Embryophyta</taxon>
        <taxon>Tracheophyta</taxon>
        <taxon>Spermatophyta</taxon>
        <taxon>Magnoliopsida</taxon>
        <taxon>eudicotyledons</taxon>
        <taxon>Gunneridae</taxon>
        <taxon>Pentapetalae</taxon>
        <taxon>rosids</taxon>
        <taxon>fabids</taxon>
        <taxon>Fagales</taxon>
        <taxon>Myricaceae</taxon>
        <taxon>Morella</taxon>
    </lineage>
</organism>
<dbReference type="AlphaFoldDB" id="A0A6A1VWS1"/>
<protein>
    <submittedName>
        <fullName evidence="2">Uncharacterized protein</fullName>
    </submittedName>
</protein>
<keyword evidence="3" id="KW-1185">Reference proteome</keyword>
<evidence type="ECO:0000313" key="3">
    <source>
        <dbReference type="Proteomes" id="UP000516437"/>
    </source>
</evidence>
<accession>A0A6A1VWS1</accession>
<sequence>MDLKHNGITWVGNFFQKLEAVCQEVDDIVSKDTVKYVENQFQNMGGSVKRFYADVVQDVLPPLVDPVKHEAKAVDAAISTCLKSMIGYEENHVDAVIKQSGVEPITVDHAKNQLPDASSGLHLEDHNNSTSEDSLEEAEADSSLQKVDGVLTNENANMCTEEDAIEYSTNEVLKLTSSGDRETFEASLHGGFNDDNHENAIGVLSEVSPASSFHCGEFQSSEKMGTVCDSLAEVTESVSDLSRISSFSRSEFSVVSGEKTMAEMRLVFSSSSLSVESCGLSQKSPENSRNAVSCNSAGNSTCCSSSELTSSTLAPTNLSERKALELGLTSSCSILSSESLGWDLSSEEYTSRVEEMLSLAESCGNRHINFSESAQGSRDLTLDPVLMGGEGAI</sequence>